<evidence type="ECO:0000256" key="2">
    <source>
        <dbReference type="PIRSR" id="PIRSR640198-2"/>
    </source>
</evidence>
<evidence type="ECO:0000313" key="5">
    <source>
        <dbReference type="Proteomes" id="UP000221653"/>
    </source>
</evidence>
<comment type="caution">
    <text evidence="4">The sequence shown here is derived from an EMBL/GenBank/DDBJ whole genome shotgun (WGS) entry which is preliminary data.</text>
</comment>
<protein>
    <submittedName>
        <fullName evidence="4">Fic family protein</fullName>
    </submittedName>
</protein>
<name>A0A2A9DP02_9CORY</name>
<evidence type="ECO:0000259" key="3">
    <source>
        <dbReference type="PROSITE" id="PS51459"/>
    </source>
</evidence>
<dbReference type="EMBL" id="PDJF01000001">
    <property type="protein sequence ID" value="PFG27905.1"/>
    <property type="molecule type" value="Genomic_DNA"/>
</dbReference>
<evidence type="ECO:0000256" key="1">
    <source>
        <dbReference type="PIRSR" id="PIRSR640198-1"/>
    </source>
</evidence>
<dbReference type="SUPFAM" id="SSF140931">
    <property type="entry name" value="Fic-like"/>
    <property type="match status" value="1"/>
</dbReference>
<dbReference type="Proteomes" id="UP000221653">
    <property type="component" value="Unassembled WGS sequence"/>
</dbReference>
<sequence length="383" mass="42340">MLPWEGSLENLSRRARQRTPSHYESAIVPAIAHEQVVIEPATIALADRATVAITRFDAQESTNLLPFIPLLLRGESVASSRIVQLTASSRKIFEAEISGAGSRNAQLIVANVRQMRSAIEAEEINLRTILEMHRILLREAEPDIAGRVREQAVWIGGPDAHHPGGALFVPPHHVHIPELLQDLEAFICRDDVPALAQAAIAHAQFETIHPFADGNGRTGRALIHVLLKARGLSLNGPVPLSVALLHRVNEYFAALDSYRDGRLDPIVRFFAEAALEAVEHGTWLAGELRAVMRSWGSRLQARSDALAWRVLELLLQRPVLTTRIVAEELGATTASALNALTTLEKQGILVDSQLDKRTRAWRAPELLELLDDFADLNRRSLFD</sequence>
<dbReference type="PROSITE" id="PS51459">
    <property type="entry name" value="FIDO"/>
    <property type="match status" value="1"/>
</dbReference>
<reference evidence="4 5" key="1">
    <citation type="submission" date="2017-10" db="EMBL/GenBank/DDBJ databases">
        <title>Sequencing the genomes of 1000 actinobacteria strains.</title>
        <authorList>
            <person name="Klenk H.-P."/>
        </authorList>
    </citation>
    <scope>NUCLEOTIDE SEQUENCE [LARGE SCALE GENOMIC DNA]</scope>
    <source>
        <strain evidence="4 5">DSM 20688</strain>
    </source>
</reference>
<keyword evidence="2" id="KW-0547">Nucleotide-binding</keyword>
<keyword evidence="5" id="KW-1185">Reference proteome</keyword>
<dbReference type="InterPro" id="IPR036390">
    <property type="entry name" value="WH_DNA-bd_sf"/>
</dbReference>
<dbReference type="Pfam" id="PF02661">
    <property type="entry name" value="Fic"/>
    <property type="match status" value="1"/>
</dbReference>
<dbReference type="SUPFAM" id="SSF46785">
    <property type="entry name" value="Winged helix' DNA-binding domain"/>
    <property type="match status" value="1"/>
</dbReference>
<proteinExistence type="predicted"/>
<feature type="active site" evidence="1">
    <location>
        <position position="209"/>
    </location>
</feature>
<dbReference type="STRING" id="1724.GCA_001044175_02370"/>
<dbReference type="InterPro" id="IPR036597">
    <property type="entry name" value="Fido-like_dom_sf"/>
</dbReference>
<feature type="domain" description="Fido" evidence="3">
    <location>
        <begin position="124"/>
        <end position="272"/>
    </location>
</feature>
<dbReference type="AlphaFoldDB" id="A0A2A9DP02"/>
<gene>
    <name evidence="4" type="ORF">ATK06_0985</name>
</gene>
<accession>A0A2A9DP02</accession>
<dbReference type="PANTHER" id="PTHR13504:SF38">
    <property type="entry name" value="FIDO DOMAIN-CONTAINING PROTEIN"/>
    <property type="match status" value="1"/>
</dbReference>
<dbReference type="PANTHER" id="PTHR13504">
    <property type="entry name" value="FIDO DOMAIN-CONTAINING PROTEIN DDB_G0283145"/>
    <property type="match status" value="1"/>
</dbReference>
<dbReference type="InterPro" id="IPR040198">
    <property type="entry name" value="Fido_containing"/>
</dbReference>
<dbReference type="GO" id="GO:0005524">
    <property type="term" value="F:ATP binding"/>
    <property type="evidence" value="ECO:0007669"/>
    <property type="project" value="UniProtKB-KW"/>
</dbReference>
<dbReference type="InterPro" id="IPR003812">
    <property type="entry name" value="Fido"/>
</dbReference>
<dbReference type="Gene3D" id="1.10.3290.10">
    <property type="entry name" value="Fido-like domain"/>
    <property type="match status" value="1"/>
</dbReference>
<keyword evidence="2" id="KW-0067">ATP-binding</keyword>
<feature type="binding site" evidence="2">
    <location>
        <begin position="213"/>
        <end position="220"/>
    </location>
    <ligand>
        <name>ATP</name>
        <dbReference type="ChEBI" id="CHEBI:30616"/>
    </ligand>
</feature>
<organism evidence="4 5">
    <name type="scientific">Corynebacterium renale</name>
    <dbReference type="NCBI Taxonomy" id="1724"/>
    <lineage>
        <taxon>Bacteria</taxon>
        <taxon>Bacillati</taxon>
        <taxon>Actinomycetota</taxon>
        <taxon>Actinomycetes</taxon>
        <taxon>Mycobacteriales</taxon>
        <taxon>Corynebacteriaceae</taxon>
        <taxon>Corynebacterium</taxon>
    </lineage>
</organism>
<evidence type="ECO:0000313" key="4">
    <source>
        <dbReference type="EMBL" id="PFG27905.1"/>
    </source>
</evidence>